<dbReference type="Pfam" id="PF07883">
    <property type="entry name" value="Cupin_2"/>
    <property type="match status" value="1"/>
</dbReference>
<keyword evidence="3" id="KW-1185">Reference proteome</keyword>
<proteinExistence type="predicted"/>
<gene>
    <name evidence="2" type="ORF">ABS311_05550</name>
</gene>
<dbReference type="PANTHER" id="PTHR40112:SF1">
    <property type="entry name" value="H2HPP ISOMERASE"/>
    <property type="match status" value="1"/>
</dbReference>
<name>A0ABV1REI9_9ALTE</name>
<dbReference type="InterPro" id="IPR013096">
    <property type="entry name" value="Cupin_2"/>
</dbReference>
<comment type="caution">
    <text evidence="2">The sequence shown here is derived from an EMBL/GenBank/DDBJ whole genome shotgun (WGS) entry which is preliminary data.</text>
</comment>
<dbReference type="InterPro" id="IPR052535">
    <property type="entry name" value="Bacilysin_H2HPP_isomerase"/>
</dbReference>
<sequence length="114" mass="12761">MNESNNFVFSEDVSIEDLGQGVTRQILGYNEELMVVKVWFDTGAEGYVHSHLHSQVTYVESGEFDVNVGGEIKQLKAGDSFYIPPYVEHGAVCKRAGILLDTFSPVREDFLKQS</sequence>
<dbReference type="Gene3D" id="2.60.120.10">
    <property type="entry name" value="Jelly Rolls"/>
    <property type="match status" value="1"/>
</dbReference>
<dbReference type="InterPro" id="IPR014710">
    <property type="entry name" value="RmlC-like_jellyroll"/>
</dbReference>
<dbReference type="SUPFAM" id="SSF51182">
    <property type="entry name" value="RmlC-like cupins"/>
    <property type="match status" value="1"/>
</dbReference>
<protein>
    <submittedName>
        <fullName evidence="2">Cupin domain-containing protein</fullName>
    </submittedName>
</protein>
<dbReference type="CDD" id="cd02238">
    <property type="entry name" value="cupin_KdgF"/>
    <property type="match status" value="1"/>
</dbReference>
<reference evidence="2 3" key="1">
    <citation type="submission" date="2024-06" db="EMBL/GenBank/DDBJ databases">
        <authorList>
            <person name="Chen R.Y."/>
        </authorList>
    </citation>
    <scope>NUCLEOTIDE SEQUENCE [LARGE SCALE GENOMIC DNA]</scope>
    <source>
        <strain evidence="2 3">D2</strain>
    </source>
</reference>
<dbReference type="RefSeq" id="WP_350401012.1">
    <property type="nucleotide sequence ID" value="NZ_JBELOE010000110.1"/>
</dbReference>
<dbReference type="PANTHER" id="PTHR40112">
    <property type="entry name" value="H2HPP ISOMERASE"/>
    <property type="match status" value="1"/>
</dbReference>
<organism evidence="2 3">
    <name type="scientific">Catenovulum sediminis</name>
    <dbReference type="NCBI Taxonomy" id="1740262"/>
    <lineage>
        <taxon>Bacteria</taxon>
        <taxon>Pseudomonadati</taxon>
        <taxon>Pseudomonadota</taxon>
        <taxon>Gammaproteobacteria</taxon>
        <taxon>Alteromonadales</taxon>
        <taxon>Alteromonadaceae</taxon>
        <taxon>Catenovulum</taxon>
    </lineage>
</organism>
<feature type="domain" description="Cupin type-2" evidence="1">
    <location>
        <begin position="40"/>
        <end position="93"/>
    </location>
</feature>
<evidence type="ECO:0000313" key="2">
    <source>
        <dbReference type="EMBL" id="MER2491344.1"/>
    </source>
</evidence>
<dbReference type="InterPro" id="IPR025499">
    <property type="entry name" value="KdgF"/>
</dbReference>
<dbReference type="EMBL" id="JBELOE010000110">
    <property type="protein sequence ID" value="MER2491344.1"/>
    <property type="molecule type" value="Genomic_DNA"/>
</dbReference>
<dbReference type="Proteomes" id="UP001467690">
    <property type="component" value="Unassembled WGS sequence"/>
</dbReference>
<accession>A0ABV1REI9</accession>
<evidence type="ECO:0000259" key="1">
    <source>
        <dbReference type="Pfam" id="PF07883"/>
    </source>
</evidence>
<dbReference type="PIRSF" id="PIRSF029883">
    <property type="entry name" value="KdgF"/>
    <property type="match status" value="1"/>
</dbReference>
<evidence type="ECO:0000313" key="3">
    <source>
        <dbReference type="Proteomes" id="UP001467690"/>
    </source>
</evidence>
<dbReference type="InterPro" id="IPR011051">
    <property type="entry name" value="RmlC_Cupin_sf"/>
</dbReference>